<accession>A0A6G0WED7</accession>
<feature type="domain" description="UDENN" evidence="2">
    <location>
        <begin position="159"/>
        <end position="602"/>
    </location>
</feature>
<comment type="caution">
    <text evidence="3">The sequence shown here is derived from an EMBL/GenBank/DDBJ whole genome shotgun (WGS) entry which is preliminary data.</text>
</comment>
<feature type="compositionally biased region" description="Basic residues" evidence="1">
    <location>
        <begin position="652"/>
        <end position="665"/>
    </location>
</feature>
<evidence type="ECO:0000313" key="4">
    <source>
        <dbReference type="Proteomes" id="UP000481153"/>
    </source>
</evidence>
<dbReference type="SMART" id="SM00800">
    <property type="entry name" value="uDENN"/>
    <property type="match status" value="1"/>
</dbReference>
<dbReference type="EMBL" id="VJMJ01000266">
    <property type="protein sequence ID" value="KAF0724703.1"/>
    <property type="molecule type" value="Genomic_DNA"/>
</dbReference>
<dbReference type="InterPro" id="IPR037516">
    <property type="entry name" value="Tripartite_DENN"/>
</dbReference>
<dbReference type="InterPro" id="IPR043153">
    <property type="entry name" value="DENN_C"/>
</dbReference>
<dbReference type="PANTHER" id="PTHR15288:SF0">
    <property type="entry name" value="UDENN DOMAIN-CONTAINING PROTEIN"/>
    <property type="match status" value="1"/>
</dbReference>
<sequence>MDMWIKPQTPTAAAERLKRRFFDNDKKVQMVLEPLVAHDRERALEDENNLRVLDAVVAWCKENEILDDNMPPLPTTKSATQLHVLYDHILSAIDQQDNQLMNEIHELDGRQRHAPTLFTAKMPDVAPEVTTSKDNSLFDALIVIAPDITDITICRDMDSTFEPVVCHTYPQHVAFESIEHFCYPNGIQIISDDHDDLEDDGEASSNDYETDSDNGQSKRTNPLSFIFLISGGGKDGQDLQYAFCLQKWVRIPNQLLLHSRGGNHYAPLTYCMVAKTPFIPFFTALLNQLMDWHIHELDQEASLWADLHSFVAPWHADLLDLKLQQLSSIDDGTQTQAFNVFGPPVVFDRPQRRPSLHNEFATPEATTLLLEWALPIVLEFVSLETLVDTLAALLIESKLLVICEEMELLTASIVGAVSLMSPLVWTGPLIAVLPNTLLEYLEAPVPFAIGVSNLPPGHCLPSDAVQLFPLSSRLVSLAQLPSLPDRDTLLTDLYAIMQCSDFPQVIDAFLARMRRYIATLLRQCQDVCANPFFDVLKATQLYATFNERQDVMSADRRGGVRHLKLEPKGPLVGFRTTSISNQTGTQTVQDAIQSIFHVAFTGHAPDPSATIQKPIPSSPVPPSSGISALSKLRALCAPSDIPAPHPPSPPVKKVKSRVSPKAKRVKPLLSPKLKPSTVTLVLRKESDAPAKPKIPKIAQIPQPPRLEAGSGPKSCTPAEAIPIILSRPKITPPTQVLTRSTSATKIQRTFRLWSSRQRNSLRRSNSSPIKSDCEAESCRKMLLDHVKCMLLDGIVVSKLGRHGTWGRRRLFCDVEGTHLIWAKESSKVPSNSEKSHTTLAFRDMTSIVAGCQPSQTTVGRLLFDANDIALSLTIRSNDVNRRTGLQCLWTQHRSSSMGSNYVLYQAFVDELLLGIPIKKYGKQCKLTPGTLSCDVSCTQLVIRKIPKIRGWLKRSSSPSDEETHTVDIPAIDDITLMELDSPSRSCSLGVTSSLPTSEHKIVIHSVTGNLVFSTDSPLDHNRVFHGLKLILLFSNKADDTEEL</sequence>
<feature type="compositionally biased region" description="Pro residues" evidence="1">
    <location>
        <begin position="641"/>
        <end position="650"/>
    </location>
</feature>
<evidence type="ECO:0000256" key="1">
    <source>
        <dbReference type="SAM" id="MobiDB-lite"/>
    </source>
</evidence>
<dbReference type="InterPro" id="IPR001194">
    <property type="entry name" value="cDENN_dom"/>
</dbReference>
<dbReference type="Gene3D" id="3.40.50.11500">
    <property type="match status" value="1"/>
</dbReference>
<dbReference type="SMART" id="SM00799">
    <property type="entry name" value="DENN"/>
    <property type="match status" value="1"/>
</dbReference>
<name>A0A6G0WED7_9STRA</name>
<dbReference type="Gene3D" id="3.30.450.200">
    <property type="match status" value="1"/>
</dbReference>
<feature type="region of interest" description="Disordered" evidence="1">
    <location>
        <begin position="684"/>
        <end position="713"/>
    </location>
</feature>
<keyword evidence="4" id="KW-1185">Reference proteome</keyword>
<organism evidence="3 4">
    <name type="scientific">Aphanomyces euteiches</name>
    <dbReference type="NCBI Taxonomy" id="100861"/>
    <lineage>
        <taxon>Eukaryota</taxon>
        <taxon>Sar</taxon>
        <taxon>Stramenopiles</taxon>
        <taxon>Oomycota</taxon>
        <taxon>Saprolegniomycetes</taxon>
        <taxon>Saprolegniales</taxon>
        <taxon>Verrucalvaceae</taxon>
        <taxon>Aphanomyces</taxon>
    </lineage>
</organism>
<dbReference type="PROSITE" id="PS50211">
    <property type="entry name" value="DENN"/>
    <property type="match status" value="1"/>
</dbReference>
<dbReference type="Proteomes" id="UP000481153">
    <property type="component" value="Unassembled WGS sequence"/>
</dbReference>
<reference evidence="3 4" key="1">
    <citation type="submission" date="2019-07" db="EMBL/GenBank/DDBJ databases">
        <title>Genomics analysis of Aphanomyces spp. identifies a new class of oomycete effector associated with host adaptation.</title>
        <authorList>
            <person name="Gaulin E."/>
        </authorList>
    </citation>
    <scope>NUCLEOTIDE SEQUENCE [LARGE SCALE GENOMIC DNA]</scope>
    <source>
        <strain evidence="3 4">ATCC 201684</strain>
    </source>
</reference>
<dbReference type="Pfam" id="PF02141">
    <property type="entry name" value="DENN"/>
    <property type="match status" value="1"/>
</dbReference>
<feature type="region of interest" description="Disordered" evidence="1">
    <location>
        <begin position="193"/>
        <end position="217"/>
    </location>
</feature>
<dbReference type="PROSITE" id="PS50096">
    <property type="entry name" value="IQ"/>
    <property type="match status" value="1"/>
</dbReference>
<dbReference type="PANTHER" id="PTHR15288">
    <property type="entry name" value="DENN DOMAIN-CONTAINING PROTEIN 2"/>
    <property type="match status" value="1"/>
</dbReference>
<dbReference type="InterPro" id="IPR005113">
    <property type="entry name" value="uDENN_dom"/>
</dbReference>
<proteinExistence type="predicted"/>
<feature type="compositionally biased region" description="Acidic residues" evidence="1">
    <location>
        <begin position="193"/>
        <end position="212"/>
    </location>
</feature>
<evidence type="ECO:0000259" key="2">
    <source>
        <dbReference type="PROSITE" id="PS50211"/>
    </source>
</evidence>
<protein>
    <recommendedName>
        <fullName evidence="2">UDENN domain-containing protein</fullName>
    </recommendedName>
</protein>
<dbReference type="InterPro" id="IPR051942">
    <property type="entry name" value="DENN_domain_containing_2"/>
</dbReference>
<feature type="compositionally biased region" description="Low complexity" evidence="1">
    <location>
        <begin position="691"/>
        <end position="700"/>
    </location>
</feature>
<dbReference type="AlphaFoldDB" id="A0A6G0WED7"/>
<gene>
    <name evidence="3" type="ORF">Ae201684_016766</name>
</gene>
<feature type="region of interest" description="Disordered" evidence="1">
    <location>
        <begin position="640"/>
        <end position="665"/>
    </location>
</feature>
<evidence type="ECO:0000313" key="3">
    <source>
        <dbReference type="EMBL" id="KAF0724703.1"/>
    </source>
</evidence>
<dbReference type="VEuPathDB" id="FungiDB:AeMF1_002852"/>